<keyword evidence="1" id="KW-1133">Transmembrane helix</keyword>
<evidence type="ECO:0000313" key="2">
    <source>
        <dbReference type="EMBL" id="RTQ45263.1"/>
    </source>
</evidence>
<proteinExistence type="predicted"/>
<dbReference type="OrthoDB" id="879657at2"/>
<feature type="transmembrane region" description="Helical" evidence="1">
    <location>
        <begin position="102"/>
        <end position="121"/>
    </location>
</feature>
<protein>
    <submittedName>
        <fullName evidence="2">Uncharacterized protein</fullName>
    </submittedName>
</protein>
<feature type="transmembrane region" description="Helical" evidence="1">
    <location>
        <begin position="133"/>
        <end position="151"/>
    </location>
</feature>
<organism evidence="2 3">
    <name type="scientific">Hymenobacter gummosus</name>
    <dbReference type="NCBI Taxonomy" id="1776032"/>
    <lineage>
        <taxon>Bacteria</taxon>
        <taxon>Pseudomonadati</taxon>
        <taxon>Bacteroidota</taxon>
        <taxon>Cytophagia</taxon>
        <taxon>Cytophagales</taxon>
        <taxon>Hymenobacteraceae</taxon>
        <taxon>Hymenobacter</taxon>
    </lineage>
</organism>
<keyword evidence="1" id="KW-0472">Membrane</keyword>
<dbReference type="RefSeq" id="WP_126696076.1">
    <property type="nucleotide sequence ID" value="NZ_RXOF01000021.1"/>
</dbReference>
<reference evidence="2 3" key="1">
    <citation type="submission" date="2018-12" db="EMBL/GenBank/DDBJ databases">
        <title>Hymenobacter gummosus sp. nov., isolated from a spring.</title>
        <authorList>
            <person name="Nie L."/>
        </authorList>
    </citation>
    <scope>NUCLEOTIDE SEQUENCE [LARGE SCALE GENOMIC DNA]</scope>
    <source>
        <strain evidence="2 3">KCTC 52166</strain>
    </source>
</reference>
<feature type="transmembrane region" description="Helical" evidence="1">
    <location>
        <begin position="72"/>
        <end position="90"/>
    </location>
</feature>
<keyword evidence="3" id="KW-1185">Reference proteome</keyword>
<accession>A0A431TUS1</accession>
<dbReference type="AlphaFoldDB" id="A0A431TUS1"/>
<evidence type="ECO:0000313" key="3">
    <source>
        <dbReference type="Proteomes" id="UP000282184"/>
    </source>
</evidence>
<gene>
    <name evidence="2" type="ORF">EJV47_25635</name>
</gene>
<sequence length="229" mass="26087">MDVPTPFPNWFLTTQYTLNLISSFGVLIPLAIGLRRWGILSPAARIIVGYFGFWSLEAFVDQWSRRVLHTNMYLFHVTVLVETLLLGWAYYQVYDLKPVRRIMPWVGVAFTLVALADAFWINDLQHENAVARVVQVSLMLAMILLYFEQWVREMRTDNPWHNFMFLVSVGLAIYYAGSVMSYLGIASGGFAAIVMAIIIDLSFIVALVLMTVALWREAFPSTAYKAKTA</sequence>
<feature type="transmembrane region" description="Helical" evidence="1">
    <location>
        <begin position="191"/>
        <end position="215"/>
    </location>
</feature>
<keyword evidence="1" id="KW-0812">Transmembrane</keyword>
<comment type="caution">
    <text evidence="2">The sequence shown here is derived from an EMBL/GenBank/DDBJ whole genome shotgun (WGS) entry which is preliminary data.</text>
</comment>
<feature type="transmembrane region" description="Helical" evidence="1">
    <location>
        <begin position="43"/>
        <end position="60"/>
    </location>
</feature>
<dbReference type="Proteomes" id="UP000282184">
    <property type="component" value="Unassembled WGS sequence"/>
</dbReference>
<feature type="transmembrane region" description="Helical" evidence="1">
    <location>
        <begin position="16"/>
        <end position="34"/>
    </location>
</feature>
<name>A0A431TUS1_9BACT</name>
<dbReference type="EMBL" id="RXOF01000021">
    <property type="protein sequence ID" value="RTQ45263.1"/>
    <property type="molecule type" value="Genomic_DNA"/>
</dbReference>
<evidence type="ECO:0000256" key="1">
    <source>
        <dbReference type="SAM" id="Phobius"/>
    </source>
</evidence>
<feature type="transmembrane region" description="Helical" evidence="1">
    <location>
        <begin position="163"/>
        <end position="185"/>
    </location>
</feature>